<dbReference type="Proteomes" id="UP000001021">
    <property type="component" value="Chromosome"/>
</dbReference>
<dbReference type="AlphaFoldDB" id="A0A0H3M0Z0"/>
<dbReference type="KEGG" id="erw:ERWE_CDS_03330"/>
<dbReference type="HOGENOM" id="CLU_017350_0_0_5"/>
<accession>A0A0H3M0Z0</accession>
<dbReference type="EMBL" id="CR925678">
    <property type="protein sequence ID" value="CAI26827.1"/>
    <property type="molecule type" value="Genomic_DNA"/>
</dbReference>
<proteinExistence type="predicted"/>
<protein>
    <submittedName>
        <fullName evidence="1">Uncharacterized protein</fullName>
    </submittedName>
</protein>
<keyword evidence="2" id="KW-1185">Reference proteome</keyword>
<name>A0A0H3M0Z0_EHRRW</name>
<evidence type="ECO:0000313" key="2">
    <source>
        <dbReference type="Proteomes" id="UP000001021"/>
    </source>
</evidence>
<sequence length="648" mass="72922">MLGNSQESSISSETLEIFADSQIHITEEQLKIYIKNLIDNLYVYNLLDPGNAIPLSIIAMLGLHSDFHSFKKAVLDTLSGYKNSVHSFLAESTIIDRSESLRAEPNHCLYSLPPLLDKRTSEDMWNDIKELHILYHQYIINVSVDKSTNAISNTVNAPGTKTCSIKISYTNPLRQHVHYFTLKTLIEYYNTQQTSLTGHRSIDDQQEAAVTLFKETLEEKFCKGLKNKIFFNYAQYLKSLFTIVTSNPKVDYTLPQNIYRYCETRRMVISKITHDIIPISDPGTDIRIYCDIPEYVTVLSETSNITIYGKEVLGKVYSIYGTIIIKNNMPHNEREISSRICSLFGRVIINGRILNRKHTIPSIFEINNHNTYLSLKYNSILTKITSSSVGSVNKEKKSQIFEISRDTILNSTNYQRNISNLKIELHNPDEQLTATVISLDLKDHPLPITNNNTIPNILSLTDNHATDSELPSEFFSNNVNPKSAGITRIKNTIIIEKLTPTIGRYMNVATKNGTVLDKYGITEVIIQSTRNFVILLLHDANVTIECPFSGEIFTNTGNITVIGPVTHNSKLISNFGSVYVGNISHRSNALAIDNSRIVSSLGHVTIYGKVSKSNITTSTSDAISIHNSISWFDKLTSCNTKTLASRKT</sequence>
<dbReference type="KEGG" id="eru:Erum3260"/>
<dbReference type="GeneID" id="33057774"/>
<dbReference type="RefSeq" id="WP_011155007.1">
    <property type="nucleotide sequence ID" value="NC_005295.2"/>
</dbReference>
<organism evidence="1 2">
    <name type="scientific">Ehrlichia ruminantium (strain Welgevonden)</name>
    <dbReference type="NCBI Taxonomy" id="254945"/>
    <lineage>
        <taxon>Bacteria</taxon>
        <taxon>Pseudomonadati</taxon>
        <taxon>Pseudomonadota</taxon>
        <taxon>Alphaproteobacteria</taxon>
        <taxon>Rickettsiales</taxon>
        <taxon>Anaplasmataceae</taxon>
        <taxon>Ehrlichia</taxon>
    </lineage>
</organism>
<evidence type="ECO:0000313" key="1">
    <source>
        <dbReference type="EMBL" id="CAI26827.1"/>
    </source>
</evidence>
<gene>
    <name evidence="1" type="ordered locus">ERWE_CDS_03330</name>
</gene>
<reference evidence="1 2" key="1">
    <citation type="journal article" date="2006" name="J. Bacteriol.">
        <title>Comparative genomic analysis of three strains of Ehrlichia ruminantium reveals an active process of genome size plasticity.</title>
        <authorList>
            <person name="Frutos R."/>
            <person name="Viari A."/>
            <person name="Ferraz C."/>
            <person name="Morgat A."/>
            <person name="Eychenie S."/>
            <person name="Kandassami Y."/>
            <person name="Chantal I."/>
            <person name="Bensaid A."/>
            <person name="Coissac E."/>
            <person name="Vachiery N."/>
            <person name="Demaille J."/>
            <person name="Martinez D."/>
        </authorList>
    </citation>
    <scope>NUCLEOTIDE SEQUENCE [LARGE SCALE GENOMIC DNA]</scope>
    <source>
        <strain evidence="1 2">Welgevonden</strain>
    </source>
</reference>